<evidence type="ECO:0000313" key="3">
    <source>
        <dbReference type="EMBL" id="TXG75877.1"/>
    </source>
</evidence>
<sequence length="207" mass="22851">MNVREIVSIFYPDSKAHVGELVVDAFVHETYAFSSETSEHPIENGSSIVDHVHNKPISLAIEGIISNTPMTLVVLAAFDSVSRYVQGESNDFASIAFEKIEGLFKKREPLSIATSLKTYDKMVLETLNVERGGGFFSDTLHFSCTAKQIVLVRQELIKVAEPKVERAKPKAKRGLQESKPIAKEQAESLKRDNSLLFSLGKKLLGGS</sequence>
<proteinExistence type="predicted"/>
<gene>
    <name evidence="3" type="ORF">E6Q11_06220</name>
</gene>
<reference evidence="3 4" key="1">
    <citation type="submission" date="2018-09" db="EMBL/GenBank/DDBJ databases">
        <title>Metagenome Assembled Genomes from an Advanced Water Purification Facility.</title>
        <authorList>
            <person name="Stamps B.W."/>
            <person name="Spear J.R."/>
        </authorList>
    </citation>
    <scope>NUCLEOTIDE SEQUENCE [LARGE SCALE GENOMIC DNA]</scope>
    <source>
        <strain evidence="3">Bin_63_2</strain>
    </source>
</reference>
<dbReference type="AlphaFoldDB" id="A0A5C7J2Y4"/>
<accession>A0A5C7J2Y4</accession>
<name>A0A5C7J2Y4_9BACT</name>
<feature type="region of interest" description="Disordered" evidence="1">
    <location>
        <begin position="167"/>
        <end position="186"/>
    </location>
</feature>
<protein>
    <recommendedName>
        <fullName evidence="2">Dit-like phage tail protein N-terminal domain-containing protein</fullName>
    </recommendedName>
</protein>
<dbReference type="InterPro" id="IPR048494">
    <property type="entry name" value="Dit-like_N"/>
</dbReference>
<dbReference type="Pfam" id="PF21821">
    <property type="entry name" value="Dit_like"/>
    <property type="match status" value="1"/>
</dbReference>
<evidence type="ECO:0000259" key="2">
    <source>
        <dbReference type="Pfam" id="PF21821"/>
    </source>
</evidence>
<feature type="domain" description="Dit-like phage tail protein N-terminal" evidence="2">
    <location>
        <begin position="23"/>
        <end position="159"/>
    </location>
</feature>
<dbReference type="EMBL" id="SSDS01000097">
    <property type="protein sequence ID" value="TXG75877.1"/>
    <property type="molecule type" value="Genomic_DNA"/>
</dbReference>
<comment type="caution">
    <text evidence="3">The sequence shown here is derived from an EMBL/GenBank/DDBJ whole genome shotgun (WGS) entry which is preliminary data.</text>
</comment>
<evidence type="ECO:0000313" key="4">
    <source>
        <dbReference type="Proteomes" id="UP000321026"/>
    </source>
</evidence>
<evidence type="ECO:0000256" key="1">
    <source>
        <dbReference type="SAM" id="MobiDB-lite"/>
    </source>
</evidence>
<organism evidence="3 4">
    <name type="scientific">Candidatus Dojkabacteria bacterium</name>
    <dbReference type="NCBI Taxonomy" id="2099670"/>
    <lineage>
        <taxon>Bacteria</taxon>
        <taxon>Candidatus Dojkabacteria</taxon>
    </lineage>
</organism>
<dbReference type="Proteomes" id="UP000321026">
    <property type="component" value="Unassembled WGS sequence"/>
</dbReference>